<evidence type="ECO:0000313" key="3">
    <source>
        <dbReference type="Proteomes" id="UP001221413"/>
    </source>
</evidence>
<protein>
    <recommendedName>
        <fullName evidence="4">F-box domain-containing protein</fullName>
    </recommendedName>
</protein>
<dbReference type="EMBL" id="JAQGDS010000008">
    <property type="protein sequence ID" value="KAJ6258690.1"/>
    <property type="molecule type" value="Genomic_DNA"/>
</dbReference>
<evidence type="ECO:0000313" key="2">
    <source>
        <dbReference type="EMBL" id="KAJ6258690.1"/>
    </source>
</evidence>
<organism evidence="2 3">
    <name type="scientific">Drechslerella dactyloides</name>
    <name type="common">Nematode-trapping fungus</name>
    <name type="synonym">Arthrobotrys dactyloides</name>
    <dbReference type="NCBI Taxonomy" id="74499"/>
    <lineage>
        <taxon>Eukaryota</taxon>
        <taxon>Fungi</taxon>
        <taxon>Dikarya</taxon>
        <taxon>Ascomycota</taxon>
        <taxon>Pezizomycotina</taxon>
        <taxon>Orbiliomycetes</taxon>
        <taxon>Orbiliales</taxon>
        <taxon>Orbiliaceae</taxon>
        <taxon>Drechslerella</taxon>
    </lineage>
</organism>
<gene>
    <name evidence="2" type="ORF">Dda_6739</name>
</gene>
<accession>A0AAD6IW57</accession>
<evidence type="ECO:0008006" key="4">
    <source>
        <dbReference type="Google" id="ProtNLM"/>
    </source>
</evidence>
<evidence type="ECO:0000256" key="1">
    <source>
        <dbReference type="SAM" id="MobiDB-lite"/>
    </source>
</evidence>
<feature type="region of interest" description="Disordered" evidence="1">
    <location>
        <begin position="951"/>
        <end position="975"/>
    </location>
</feature>
<feature type="compositionally biased region" description="Basic and acidic residues" evidence="1">
    <location>
        <begin position="727"/>
        <end position="736"/>
    </location>
</feature>
<sequence>MRFRQVYCCICGVPIRRLRDADTRRHEGDAFNSPGADWLRDSVFIYDAVFPVSTSDFPNPRKIQIEDLKIGRFPGSRPEPGTIDPDTNEFIPKNISIFRPEFGADRRRSNGYPLHKSCWGLLRSQLGAISGSLDERTVHTTLYDILENTMFAKSKLRWPHGDYGVSAYQHNISWSLPAELPFLHDNPAEDISQIISAQEIHALSQKPVLIPDFLPLPTEIQLAVLKHLSSSDIDALQQIPSNRKIECPDIWKSLISPTGEFGYTDGAHIPELRTQHSWYALCQAARYHCGPAGKLQNRYRIWKICKSLADAVIDIVRSQQANMHVRAAVRGNPNFCAPPEMERPDTFTVQAERHAWFSRSSQLSCATVVKYSTETDSVIVDSMVIYYAGSGDLRYVSGLELLPAGDKIGYLTGRTRRVAVTDTRFVHTAVSIFGLVDIAFSKTKGDVVWFGGCQPARASDTIAISRRILQQSEIGGHEIKIDAKLDESKISYLRLTMPEIIPTTALSEPENFVQSRPWSPYPPDTRGPFTRASRISERYWGYYENFHVNNVISLQGRALKRITAWALPERWSSPFDLCGLTAHFEDPNANPPMTIGDCSGVAIDFFVSGNAGEHLVSVELLSPARYWGNYTLRGIRMATNWGRIGHFTGRTTSQELFESTPILASTNRSIVGLFGNGRMEPHSKRLPLLGVLSISNSPDGNEPRDKFPVIQDAGVEESECGSWAPMEEARGKRPDGVADSVQDGDTQIPTKTRAPYEVLHFASNMPRTTAIMNGTGYTTLALLPTDYSITVTCYSTLSPRPRLTGLVFSFTPKRARPDENPKPWDQKLSQSHLGQIGNSQALVPLILDDSERLVSIEWCTDSPPTEALKNGVATSLTLLTSHGRSISWTPAGNPIVATAELPPSFLIGMMGGILLLKPDSILRWTFTNNSDHLTIHNRKLIFPAADDSLPVLQSVPQPEDPPEDSSEHAPASKPYKRKIFGSLKMLPNKALCGLVK</sequence>
<dbReference type="AlphaFoldDB" id="A0AAD6IW57"/>
<proteinExistence type="predicted"/>
<reference evidence="2" key="1">
    <citation type="submission" date="2023-01" db="EMBL/GenBank/DDBJ databases">
        <title>The chitinases involved in constricting ring structure development in the nematode-trapping fungus Drechslerella dactyloides.</title>
        <authorList>
            <person name="Wang R."/>
            <person name="Zhang L."/>
            <person name="Tang P."/>
            <person name="Li S."/>
            <person name="Liang L."/>
        </authorList>
    </citation>
    <scope>NUCLEOTIDE SEQUENCE</scope>
    <source>
        <strain evidence="2">YMF1.00031</strain>
    </source>
</reference>
<feature type="region of interest" description="Disordered" evidence="1">
    <location>
        <begin position="727"/>
        <end position="748"/>
    </location>
</feature>
<name>A0AAD6IW57_DREDA</name>
<keyword evidence="3" id="KW-1185">Reference proteome</keyword>
<dbReference type="Proteomes" id="UP001221413">
    <property type="component" value="Unassembled WGS sequence"/>
</dbReference>
<comment type="caution">
    <text evidence="2">The sequence shown here is derived from an EMBL/GenBank/DDBJ whole genome shotgun (WGS) entry which is preliminary data.</text>
</comment>